<dbReference type="InterPro" id="IPR023198">
    <property type="entry name" value="PGP-like_dom2"/>
</dbReference>
<reference evidence="1 2" key="2">
    <citation type="journal article" date="2024" name="Int. J. Syst. Evol. Microbiol.">
        <title>Promethearchaeum syntrophicum gen. nov., sp. nov., an anaerobic, obligately syntrophic archaeon, the first isolate of the lineage 'Asgard' archaea, and proposal of the new archaeal phylum Promethearchaeota phyl. nov. and kingdom Promethearchaeati regn. nov.</title>
        <authorList>
            <person name="Imachi H."/>
            <person name="Nobu M.K."/>
            <person name="Kato S."/>
            <person name="Takaki Y."/>
            <person name="Miyazaki M."/>
            <person name="Miyata M."/>
            <person name="Ogawara M."/>
            <person name="Saito Y."/>
            <person name="Sakai S."/>
            <person name="Tahara Y.O."/>
            <person name="Takano Y."/>
            <person name="Tasumi E."/>
            <person name="Uematsu K."/>
            <person name="Yoshimura T."/>
            <person name="Itoh T."/>
            <person name="Ohkuma M."/>
            <person name="Takai K."/>
        </authorList>
    </citation>
    <scope>NUCLEOTIDE SEQUENCE [LARGE SCALE GENOMIC DNA]</scope>
    <source>
        <strain evidence="1 2">MK-D1</strain>
    </source>
</reference>
<dbReference type="SUPFAM" id="SSF56784">
    <property type="entry name" value="HAD-like"/>
    <property type="match status" value="1"/>
</dbReference>
<dbReference type="RefSeq" id="WP_147665090.1">
    <property type="nucleotide sequence ID" value="NZ_CP042905.2"/>
</dbReference>
<reference evidence="1 2" key="1">
    <citation type="journal article" date="2020" name="Nature">
        <title>Isolation of an archaeon at the prokaryote-eukaryote interface.</title>
        <authorList>
            <person name="Imachi H."/>
            <person name="Nobu M.K."/>
            <person name="Nakahara N."/>
            <person name="Morono Y."/>
            <person name="Ogawara M."/>
            <person name="Takaki Y."/>
            <person name="Takano Y."/>
            <person name="Uematsu K."/>
            <person name="Ikuta T."/>
            <person name="Ito M."/>
            <person name="Matsui Y."/>
            <person name="Miyazaki M."/>
            <person name="Murata K."/>
            <person name="Saito Y."/>
            <person name="Sakai S."/>
            <person name="Song C."/>
            <person name="Tasumi E."/>
            <person name="Yamanaka Y."/>
            <person name="Yamaguchi T."/>
            <person name="Kamagata Y."/>
            <person name="Tamaki H."/>
            <person name="Takai K."/>
        </authorList>
    </citation>
    <scope>NUCLEOTIDE SEQUENCE [LARGE SCALE GENOMIC DNA]</scope>
    <source>
        <strain evidence="1 2">MK-D1</strain>
    </source>
</reference>
<dbReference type="InterPro" id="IPR036412">
    <property type="entry name" value="HAD-like_sf"/>
</dbReference>
<gene>
    <name evidence="1" type="ORF">DSAG12_03945</name>
</gene>
<evidence type="ECO:0000313" key="2">
    <source>
        <dbReference type="Proteomes" id="UP000321408"/>
    </source>
</evidence>
<dbReference type="OrthoDB" id="31229at2157"/>
<dbReference type="EMBL" id="CP042905">
    <property type="protein sequence ID" value="QEE18107.1"/>
    <property type="molecule type" value="Genomic_DNA"/>
</dbReference>
<sequence length="244" mass="27699">MSQNHEQIGIIFDLDGTLLDSRDFFLHDIPQKIADHYGVEFSQLKQEKIAALLFEVFGGQKGGGKFLVLKVMWKVAKKFGVPWFKRINFLRITQDMYRQGISNIPLIEGVENTLVKLSENYNVIFGINTTGSYAEVFDRFKGRMEFLVQFSDNIISRDKVKYIKPSPEGIKILSKKWNIPMNRIIMVGDMKSDIVAGKSAGAITIGVTSGFYSKEMMEKVNPDLLLTDISQIPDNMELIMKKCG</sequence>
<evidence type="ECO:0000313" key="1">
    <source>
        <dbReference type="EMBL" id="QEE18107.1"/>
    </source>
</evidence>
<protein>
    <submittedName>
        <fullName evidence="1">HAD family hydrolase</fullName>
        <ecNumber evidence="1">3.-.-.-</ecNumber>
    </submittedName>
</protein>
<dbReference type="GeneID" id="41331910"/>
<dbReference type="Gene3D" id="3.40.50.1000">
    <property type="entry name" value="HAD superfamily/HAD-like"/>
    <property type="match status" value="1"/>
</dbReference>
<dbReference type="EC" id="3.-.-.-" evidence="1"/>
<organism evidence="1 2">
    <name type="scientific">Promethearchaeum syntrophicum</name>
    <dbReference type="NCBI Taxonomy" id="2594042"/>
    <lineage>
        <taxon>Archaea</taxon>
        <taxon>Promethearchaeati</taxon>
        <taxon>Promethearchaeota</taxon>
        <taxon>Promethearchaeia</taxon>
        <taxon>Promethearchaeales</taxon>
        <taxon>Promethearchaeaceae</taxon>
        <taxon>Promethearchaeum</taxon>
    </lineage>
</organism>
<dbReference type="GO" id="GO:0008967">
    <property type="term" value="F:phosphoglycolate phosphatase activity"/>
    <property type="evidence" value="ECO:0007669"/>
    <property type="project" value="TreeGrafter"/>
</dbReference>
<dbReference type="InterPro" id="IPR041492">
    <property type="entry name" value="HAD_2"/>
</dbReference>
<dbReference type="Proteomes" id="UP000321408">
    <property type="component" value="Chromosome"/>
</dbReference>
<dbReference type="Gene3D" id="1.10.150.240">
    <property type="entry name" value="Putative phosphatase, domain 2"/>
    <property type="match status" value="1"/>
</dbReference>
<accession>A0A5B9DHJ8</accession>
<dbReference type="Pfam" id="PF13419">
    <property type="entry name" value="HAD_2"/>
    <property type="match status" value="1"/>
</dbReference>
<dbReference type="AlphaFoldDB" id="A0A5B9DHJ8"/>
<keyword evidence="1" id="KW-0378">Hydrolase</keyword>
<dbReference type="PANTHER" id="PTHR43434">
    <property type="entry name" value="PHOSPHOGLYCOLATE PHOSPHATASE"/>
    <property type="match status" value="1"/>
</dbReference>
<proteinExistence type="predicted"/>
<dbReference type="KEGG" id="psyt:DSAG12_03945"/>
<name>A0A5B9DHJ8_9ARCH</name>
<dbReference type="PANTHER" id="PTHR43434:SF1">
    <property type="entry name" value="PHOSPHOGLYCOLATE PHOSPHATASE"/>
    <property type="match status" value="1"/>
</dbReference>
<dbReference type="InterPro" id="IPR023214">
    <property type="entry name" value="HAD_sf"/>
</dbReference>
<dbReference type="GO" id="GO:0005829">
    <property type="term" value="C:cytosol"/>
    <property type="evidence" value="ECO:0007669"/>
    <property type="project" value="TreeGrafter"/>
</dbReference>
<dbReference type="GO" id="GO:0006281">
    <property type="term" value="P:DNA repair"/>
    <property type="evidence" value="ECO:0007669"/>
    <property type="project" value="TreeGrafter"/>
</dbReference>
<dbReference type="SFLD" id="SFLDS00003">
    <property type="entry name" value="Haloacid_Dehalogenase"/>
    <property type="match status" value="1"/>
</dbReference>
<dbReference type="SFLD" id="SFLDG01129">
    <property type="entry name" value="C1.5:_HAD__Beta-PGM__Phosphata"/>
    <property type="match status" value="1"/>
</dbReference>
<keyword evidence="2" id="KW-1185">Reference proteome</keyword>
<dbReference type="InterPro" id="IPR050155">
    <property type="entry name" value="HAD-like_hydrolase_sf"/>
</dbReference>